<dbReference type="AlphaFoldDB" id="A0A6V7WEA5"/>
<dbReference type="Proteomes" id="UP000580250">
    <property type="component" value="Unassembled WGS sequence"/>
</dbReference>
<evidence type="ECO:0000256" key="1">
    <source>
        <dbReference type="SAM" id="MobiDB-lite"/>
    </source>
</evidence>
<keyword evidence="2" id="KW-0472">Membrane</keyword>
<keyword evidence="2" id="KW-0812">Transmembrane</keyword>
<evidence type="ECO:0000256" key="2">
    <source>
        <dbReference type="SAM" id="Phobius"/>
    </source>
</evidence>
<sequence>MGFLMYIIFALIFGAAGFALSEFLNKKKAAGGAGAGPDAVSGPSPAKGAKGGKGGKSAKTRSAETAASLGSKKGKKK</sequence>
<accession>A0A6V7WEA5</accession>
<protein>
    <submittedName>
        <fullName evidence="3">Uncharacterized protein</fullName>
    </submittedName>
</protein>
<feature type="transmembrane region" description="Helical" evidence="2">
    <location>
        <begin position="6"/>
        <end position="24"/>
    </location>
</feature>
<comment type="caution">
    <text evidence="3">The sequence shown here is derived from an EMBL/GenBank/DDBJ whole genome shotgun (WGS) entry which is preliminary data.</text>
</comment>
<reference evidence="3 4" key="1">
    <citation type="submission" date="2020-08" db="EMBL/GenBank/DDBJ databases">
        <authorList>
            <person name="Koutsovoulos G."/>
            <person name="Danchin GJ E."/>
        </authorList>
    </citation>
    <scope>NUCLEOTIDE SEQUENCE [LARGE SCALE GENOMIC DNA]</scope>
</reference>
<evidence type="ECO:0000313" key="4">
    <source>
        <dbReference type="Proteomes" id="UP000580250"/>
    </source>
</evidence>
<keyword evidence="2" id="KW-1133">Transmembrane helix</keyword>
<dbReference type="EMBL" id="CAJEWN010000541">
    <property type="protein sequence ID" value="CAD2185333.1"/>
    <property type="molecule type" value="Genomic_DNA"/>
</dbReference>
<gene>
    <name evidence="3" type="ORF">MENT_LOCUS37751</name>
</gene>
<feature type="region of interest" description="Disordered" evidence="1">
    <location>
        <begin position="29"/>
        <end position="77"/>
    </location>
</feature>
<evidence type="ECO:0000313" key="3">
    <source>
        <dbReference type="EMBL" id="CAD2185333.1"/>
    </source>
</evidence>
<proteinExistence type="predicted"/>
<organism evidence="3 4">
    <name type="scientific">Meloidogyne enterolobii</name>
    <name type="common">Root-knot nematode worm</name>
    <name type="synonym">Meloidogyne mayaguensis</name>
    <dbReference type="NCBI Taxonomy" id="390850"/>
    <lineage>
        <taxon>Eukaryota</taxon>
        <taxon>Metazoa</taxon>
        <taxon>Ecdysozoa</taxon>
        <taxon>Nematoda</taxon>
        <taxon>Chromadorea</taxon>
        <taxon>Rhabditida</taxon>
        <taxon>Tylenchina</taxon>
        <taxon>Tylenchomorpha</taxon>
        <taxon>Tylenchoidea</taxon>
        <taxon>Meloidogynidae</taxon>
        <taxon>Meloidogyninae</taxon>
        <taxon>Meloidogyne</taxon>
    </lineage>
</organism>
<name>A0A6V7WEA5_MELEN</name>